<organism evidence="1 2">
    <name type="scientific">[Clostridium] clostridioforme 90A8</name>
    <dbReference type="NCBI Taxonomy" id="999408"/>
    <lineage>
        <taxon>Bacteria</taxon>
        <taxon>Bacillati</taxon>
        <taxon>Bacillota</taxon>
        <taxon>Clostridia</taxon>
        <taxon>Lachnospirales</taxon>
        <taxon>Lachnospiraceae</taxon>
        <taxon>Enterocloster</taxon>
    </lineage>
</organism>
<dbReference type="Proteomes" id="UP000013085">
    <property type="component" value="Unassembled WGS sequence"/>
</dbReference>
<dbReference type="EMBL" id="AGYR01000014">
    <property type="protein sequence ID" value="ENZ17568.1"/>
    <property type="molecule type" value="Genomic_DNA"/>
</dbReference>
<comment type="caution">
    <text evidence="1">The sequence shown here is derived from an EMBL/GenBank/DDBJ whole genome shotgun (WGS) entry which is preliminary data.</text>
</comment>
<gene>
    <name evidence="1" type="ORF">HMPREF1090_01872</name>
</gene>
<reference evidence="1 2" key="1">
    <citation type="submission" date="2013-01" db="EMBL/GenBank/DDBJ databases">
        <title>The Genome Sequence of Clostridium clostridioforme 90A8.</title>
        <authorList>
            <consortium name="The Broad Institute Genome Sequencing Platform"/>
            <person name="Earl A."/>
            <person name="Ward D."/>
            <person name="Feldgarden M."/>
            <person name="Gevers D."/>
            <person name="Courvalin P."/>
            <person name="Lambert T."/>
            <person name="Walker B."/>
            <person name="Young S.K."/>
            <person name="Zeng Q."/>
            <person name="Gargeya S."/>
            <person name="Fitzgerald M."/>
            <person name="Haas B."/>
            <person name="Abouelleil A."/>
            <person name="Alvarado L."/>
            <person name="Arachchi H.M."/>
            <person name="Berlin A.M."/>
            <person name="Chapman S.B."/>
            <person name="Dewar J."/>
            <person name="Goldberg J."/>
            <person name="Griggs A."/>
            <person name="Gujja S."/>
            <person name="Hansen M."/>
            <person name="Howarth C."/>
            <person name="Imamovic A."/>
            <person name="Larimer J."/>
            <person name="McCowan C."/>
            <person name="Murphy C."/>
            <person name="Neiman D."/>
            <person name="Pearson M."/>
            <person name="Priest M."/>
            <person name="Roberts A."/>
            <person name="Saif S."/>
            <person name="Shea T."/>
            <person name="Sisk P."/>
            <person name="Sykes S."/>
            <person name="Wortman J."/>
            <person name="Nusbaum C."/>
            <person name="Birren B."/>
        </authorList>
    </citation>
    <scope>NUCLEOTIDE SEQUENCE [LARGE SCALE GENOMIC DNA]</scope>
    <source>
        <strain evidence="1 2">90A8</strain>
    </source>
</reference>
<dbReference type="AlphaFoldDB" id="A0A0E2HCY4"/>
<dbReference type="RefSeq" id="WP_002583793.1">
    <property type="nucleotide sequence ID" value="NZ_KB851018.1"/>
</dbReference>
<dbReference type="HOGENOM" id="CLU_144220_0_0_9"/>
<accession>A0A0E2HCY4</accession>
<proteinExistence type="predicted"/>
<evidence type="ECO:0008006" key="3">
    <source>
        <dbReference type="Google" id="ProtNLM"/>
    </source>
</evidence>
<evidence type="ECO:0000313" key="2">
    <source>
        <dbReference type="Proteomes" id="UP000013085"/>
    </source>
</evidence>
<evidence type="ECO:0000313" key="1">
    <source>
        <dbReference type="EMBL" id="ENZ17568.1"/>
    </source>
</evidence>
<sequence length="151" mass="17551">MSTIIGEVSIPADDQGFVLMQCPLCGEFFKIKPEDYHAEDVIEIWCPSCGLKAENYFTDDVIELALKKTKNYANDLIYNEMKKWEKKFKGSFISFKAGKKPQHEEEYPIKYGIEALEVEEYPCCKREAKIKPIYKMCGSYCPFCGVRYEEH</sequence>
<name>A0A0E2HCY4_9FIRM</name>
<dbReference type="PATRIC" id="fig|999408.3.peg.2015"/>
<protein>
    <recommendedName>
        <fullName evidence="3">TFIIB-type zinc ribbon-containing protein</fullName>
    </recommendedName>
</protein>